<feature type="transmembrane region" description="Helical" evidence="1">
    <location>
        <begin position="51"/>
        <end position="71"/>
    </location>
</feature>
<sequence length="158" mass="17112">MGYALLKMLHWGTIVIWLGGMFFALFCLRPAAGSLPPPVRVPFMADALGRFLNIVLWVALLAVGSGGAMLWRAAQTTRQTSLAFNAPADWLFMAGMGVLMLVVYGFIRFVLYPRVQRAVAAQDWPAGGKALNEIRFWVGANLVFGALIVVVVALGQAS</sequence>
<dbReference type="Pfam" id="PF05425">
    <property type="entry name" value="CopD"/>
    <property type="match status" value="1"/>
</dbReference>
<accession>A0ABZ0CP11</accession>
<dbReference type="InterPro" id="IPR008457">
    <property type="entry name" value="Cu-R_CopD_dom"/>
</dbReference>
<feature type="domain" description="Copper resistance protein D" evidence="2">
    <location>
        <begin position="46"/>
        <end position="154"/>
    </location>
</feature>
<reference evidence="3 4" key="1">
    <citation type="submission" date="2023-10" db="EMBL/GenBank/DDBJ databases">
        <title>Bacteria for the degradation of biodegradable plastic PBAT(Polybutylene adipate terephthalate).</title>
        <authorList>
            <person name="Weon H.-Y."/>
            <person name="Yeon J."/>
        </authorList>
    </citation>
    <scope>NUCLEOTIDE SEQUENCE [LARGE SCALE GENOMIC DNA]</scope>
    <source>
        <strain evidence="3 4">SBD 7-3</strain>
    </source>
</reference>
<dbReference type="Proteomes" id="UP001303946">
    <property type="component" value="Chromosome"/>
</dbReference>
<name>A0ABZ0CP11_9BURK</name>
<evidence type="ECO:0000313" key="3">
    <source>
        <dbReference type="EMBL" id="WOB06624.1"/>
    </source>
</evidence>
<keyword evidence="4" id="KW-1185">Reference proteome</keyword>
<keyword evidence="1" id="KW-1133">Transmembrane helix</keyword>
<gene>
    <name evidence="3" type="ORF">RXV79_17035</name>
</gene>
<dbReference type="EMBL" id="CP136336">
    <property type="protein sequence ID" value="WOB06624.1"/>
    <property type="molecule type" value="Genomic_DNA"/>
</dbReference>
<feature type="transmembrane region" description="Helical" evidence="1">
    <location>
        <begin position="91"/>
        <end position="111"/>
    </location>
</feature>
<organism evidence="3 4">
    <name type="scientific">Piscinibacter gummiphilus</name>
    <dbReference type="NCBI Taxonomy" id="946333"/>
    <lineage>
        <taxon>Bacteria</taxon>
        <taxon>Pseudomonadati</taxon>
        <taxon>Pseudomonadota</taxon>
        <taxon>Betaproteobacteria</taxon>
        <taxon>Burkholderiales</taxon>
        <taxon>Sphaerotilaceae</taxon>
        <taxon>Piscinibacter</taxon>
    </lineage>
</organism>
<proteinExistence type="predicted"/>
<protein>
    <submittedName>
        <fullName evidence="3">CopD family protein</fullName>
    </submittedName>
</protein>
<feature type="transmembrane region" description="Helical" evidence="1">
    <location>
        <begin position="134"/>
        <end position="155"/>
    </location>
</feature>
<evidence type="ECO:0000259" key="2">
    <source>
        <dbReference type="Pfam" id="PF05425"/>
    </source>
</evidence>
<feature type="transmembrane region" description="Helical" evidence="1">
    <location>
        <begin position="12"/>
        <end position="31"/>
    </location>
</feature>
<dbReference type="RefSeq" id="WP_316699162.1">
    <property type="nucleotide sequence ID" value="NZ_CP136336.1"/>
</dbReference>
<evidence type="ECO:0000256" key="1">
    <source>
        <dbReference type="SAM" id="Phobius"/>
    </source>
</evidence>
<evidence type="ECO:0000313" key="4">
    <source>
        <dbReference type="Proteomes" id="UP001303946"/>
    </source>
</evidence>
<keyword evidence="1" id="KW-0812">Transmembrane</keyword>
<keyword evidence="1" id="KW-0472">Membrane</keyword>